<dbReference type="InterPro" id="IPR010387">
    <property type="entry name" value="QueT"/>
</dbReference>
<feature type="transmembrane region" description="Helical" evidence="1">
    <location>
        <begin position="134"/>
        <end position="155"/>
    </location>
</feature>
<keyword evidence="1" id="KW-1133">Transmembrane helix</keyword>
<evidence type="ECO:0000256" key="1">
    <source>
        <dbReference type="SAM" id="Phobius"/>
    </source>
</evidence>
<dbReference type="Pfam" id="PF06177">
    <property type="entry name" value="QueT"/>
    <property type="match status" value="1"/>
</dbReference>
<reference evidence="2" key="1">
    <citation type="submission" date="2020-10" db="EMBL/GenBank/DDBJ databases">
        <authorList>
            <person name="Gilroy R."/>
        </authorList>
    </citation>
    <scope>NUCLEOTIDE SEQUENCE</scope>
    <source>
        <strain evidence="2">13361</strain>
    </source>
</reference>
<gene>
    <name evidence="2" type="ORF">IAB74_02825</name>
</gene>
<feature type="transmembrane region" description="Helical" evidence="1">
    <location>
        <begin position="105"/>
        <end position="128"/>
    </location>
</feature>
<organism evidence="2 3">
    <name type="scientific">Candidatus Faecousia excrementigallinarum</name>
    <dbReference type="NCBI Taxonomy" id="2840806"/>
    <lineage>
        <taxon>Bacteria</taxon>
        <taxon>Bacillati</taxon>
        <taxon>Bacillota</taxon>
        <taxon>Clostridia</taxon>
        <taxon>Eubacteriales</taxon>
        <taxon>Oscillospiraceae</taxon>
        <taxon>Faecousia</taxon>
    </lineage>
</organism>
<proteinExistence type="predicted"/>
<sequence length="170" mass="18422">MNSSRKIAYAGLLGALYVVLTYAQQFLFPESTSFAIQFRASEALTVMAFYSPSAIWGLTVGCFLFNISNAGALPLDWLVGTLATFLATGAMYLTRKVAIKNIPFLGLLMPAIFNALLVGWELTFYIGGGFWINALYVALGELGVLLTLGVILHVVMIQRGLDKKLSASAR</sequence>
<dbReference type="PANTHER" id="PTHR40044">
    <property type="entry name" value="INTEGRAL MEMBRANE PROTEIN-RELATED"/>
    <property type="match status" value="1"/>
</dbReference>
<comment type="caution">
    <text evidence="2">The sequence shown here is derived from an EMBL/GenBank/DDBJ whole genome shotgun (WGS) entry which is preliminary data.</text>
</comment>
<feature type="transmembrane region" description="Helical" evidence="1">
    <location>
        <begin position="73"/>
        <end position="93"/>
    </location>
</feature>
<name>A0A9D1CML6_9FIRM</name>
<dbReference type="AlphaFoldDB" id="A0A9D1CML6"/>
<evidence type="ECO:0000313" key="3">
    <source>
        <dbReference type="Proteomes" id="UP000886796"/>
    </source>
</evidence>
<feature type="transmembrane region" description="Helical" evidence="1">
    <location>
        <begin position="44"/>
        <end position="67"/>
    </location>
</feature>
<dbReference type="Proteomes" id="UP000886796">
    <property type="component" value="Unassembled WGS sequence"/>
</dbReference>
<keyword evidence="1" id="KW-0812">Transmembrane</keyword>
<dbReference type="PIRSF" id="PIRSF031501">
    <property type="entry name" value="QueT"/>
    <property type="match status" value="1"/>
</dbReference>
<feature type="transmembrane region" description="Helical" evidence="1">
    <location>
        <begin position="6"/>
        <end position="23"/>
    </location>
</feature>
<keyword evidence="1" id="KW-0472">Membrane</keyword>
<evidence type="ECO:0000313" key="2">
    <source>
        <dbReference type="EMBL" id="HIQ67429.1"/>
    </source>
</evidence>
<dbReference type="PANTHER" id="PTHR40044:SF1">
    <property type="entry name" value="INTEGRAL MEMBRANE PROTEIN"/>
    <property type="match status" value="1"/>
</dbReference>
<protein>
    <submittedName>
        <fullName evidence="2">QueT transporter family protein</fullName>
    </submittedName>
</protein>
<dbReference type="EMBL" id="DVFK01000040">
    <property type="protein sequence ID" value="HIQ67429.1"/>
    <property type="molecule type" value="Genomic_DNA"/>
</dbReference>
<reference evidence="2" key="2">
    <citation type="journal article" date="2021" name="PeerJ">
        <title>Extensive microbial diversity within the chicken gut microbiome revealed by metagenomics and culture.</title>
        <authorList>
            <person name="Gilroy R."/>
            <person name="Ravi A."/>
            <person name="Getino M."/>
            <person name="Pursley I."/>
            <person name="Horton D.L."/>
            <person name="Alikhan N.F."/>
            <person name="Baker D."/>
            <person name="Gharbi K."/>
            <person name="Hall N."/>
            <person name="Watson M."/>
            <person name="Adriaenssens E.M."/>
            <person name="Foster-Nyarko E."/>
            <person name="Jarju S."/>
            <person name="Secka A."/>
            <person name="Antonio M."/>
            <person name="Oren A."/>
            <person name="Chaudhuri R.R."/>
            <person name="La Ragione R."/>
            <person name="Hildebrand F."/>
            <person name="Pallen M.J."/>
        </authorList>
    </citation>
    <scope>NUCLEOTIDE SEQUENCE</scope>
    <source>
        <strain evidence="2">13361</strain>
    </source>
</reference>
<accession>A0A9D1CML6</accession>